<proteinExistence type="predicted"/>
<keyword evidence="2" id="KW-1185">Reference proteome</keyword>
<comment type="caution">
    <text evidence="1">The sequence shown here is derived from an EMBL/GenBank/DDBJ whole genome shotgun (WGS) entry which is preliminary data.</text>
</comment>
<evidence type="ECO:0000313" key="2">
    <source>
        <dbReference type="Proteomes" id="UP000652477"/>
    </source>
</evidence>
<accession>A0A923RNZ1</accession>
<reference evidence="1" key="1">
    <citation type="submission" date="2020-08" db="EMBL/GenBank/DDBJ databases">
        <title>Genome public.</title>
        <authorList>
            <person name="Liu C."/>
            <person name="Sun Q."/>
        </authorList>
    </citation>
    <scope>NUCLEOTIDE SEQUENCE</scope>
    <source>
        <strain evidence="1">NSJ-55</strain>
    </source>
</reference>
<dbReference type="Proteomes" id="UP000652477">
    <property type="component" value="Unassembled WGS sequence"/>
</dbReference>
<name>A0A923RNZ1_9FIRM</name>
<dbReference type="RefSeq" id="WP_186874594.1">
    <property type="nucleotide sequence ID" value="NZ_JACOPF010000001.1"/>
</dbReference>
<protein>
    <submittedName>
        <fullName evidence="1">Uncharacterized protein</fullName>
    </submittedName>
</protein>
<gene>
    <name evidence="1" type="ORF">H8S37_03215</name>
</gene>
<dbReference type="EMBL" id="JACOPF010000001">
    <property type="protein sequence ID" value="MBC5687944.1"/>
    <property type="molecule type" value="Genomic_DNA"/>
</dbReference>
<sequence>MVRKGNEVHVACPCCKNRRLFDADPSTTEGIIKIKCPMCKGVIAVSFHLKQIRTEQIATQ</sequence>
<dbReference type="AlphaFoldDB" id="A0A923RNZ1"/>
<organism evidence="1 2">
    <name type="scientific">Mediterraneibacter hominis</name>
    <dbReference type="NCBI Taxonomy" id="2763054"/>
    <lineage>
        <taxon>Bacteria</taxon>
        <taxon>Bacillati</taxon>
        <taxon>Bacillota</taxon>
        <taxon>Clostridia</taxon>
        <taxon>Lachnospirales</taxon>
        <taxon>Lachnospiraceae</taxon>
        <taxon>Mediterraneibacter</taxon>
    </lineage>
</organism>
<evidence type="ECO:0000313" key="1">
    <source>
        <dbReference type="EMBL" id="MBC5687944.1"/>
    </source>
</evidence>